<gene>
    <name evidence="1" type="ORF">Sango_1965900</name>
</gene>
<evidence type="ECO:0000313" key="2">
    <source>
        <dbReference type="Proteomes" id="UP001289374"/>
    </source>
</evidence>
<comment type="caution">
    <text evidence="1">The sequence shown here is derived from an EMBL/GenBank/DDBJ whole genome shotgun (WGS) entry which is preliminary data.</text>
</comment>
<name>A0AAE2BNF6_9LAMI</name>
<dbReference type="EMBL" id="JACGWL010000011">
    <property type="protein sequence ID" value="KAK4391881.1"/>
    <property type="molecule type" value="Genomic_DNA"/>
</dbReference>
<sequence length="91" mass="10017">MLSTSTALADGSRHDKSALWITASGSFRSMVTRGPAGIFLRYILILHQKIGIILGFSELTHRRWVSLFAAPIVCPPLRMCALDAKSPYSLK</sequence>
<keyword evidence="2" id="KW-1185">Reference proteome</keyword>
<organism evidence="1 2">
    <name type="scientific">Sesamum angolense</name>
    <dbReference type="NCBI Taxonomy" id="2727404"/>
    <lineage>
        <taxon>Eukaryota</taxon>
        <taxon>Viridiplantae</taxon>
        <taxon>Streptophyta</taxon>
        <taxon>Embryophyta</taxon>
        <taxon>Tracheophyta</taxon>
        <taxon>Spermatophyta</taxon>
        <taxon>Magnoliopsida</taxon>
        <taxon>eudicotyledons</taxon>
        <taxon>Gunneridae</taxon>
        <taxon>Pentapetalae</taxon>
        <taxon>asterids</taxon>
        <taxon>lamiids</taxon>
        <taxon>Lamiales</taxon>
        <taxon>Pedaliaceae</taxon>
        <taxon>Sesamum</taxon>
    </lineage>
</organism>
<evidence type="ECO:0000313" key="1">
    <source>
        <dbReference type="EMBL" id="KAK4391881.1"/>
    </source>
</evidence>
<proteinExistence type="predicted"/>
<reference evidence="1" key="2">
    <citation type="journal article" date="2024" name="Plant">
        <title>Genomic evolution and insights into agronomic trait innovations of Sesamum species.</title>
        <authorList>
            <person name="Miao H."/>
            <person name="Wang L."/>
            <person name="Qu L."/>
            <person name="Liu H."/>
            <person name="Sun Y."/>
            <person name="Le M."/>
            <person name="Wang Q."/>
            <person name="Wei S."/>
            <person name="Zheng Y."/>
            <person name="Lin W."/>
            <person name="Duan Y."/>
            <person name="Cao H."/>
            <person name="Xiong S."/>
            <person name="Wang X."/>
            <person name="Wei L."/>
            <person name="Li C."/>
            <person name="Ma Q."/>
            <person name="Ju M."/>
            <person name="Zhao R."/>
            <person name="Li G."/>
            <person name="Mu C."/>
            <person name="Tian Q."/>
            <person name="Mei H."/>
            <person name="Zhang T."/>
            <person name="Gao T."/>
            <person name="Zhang H."/>
        </authorList>
    </citation>
    <scope>NUCLEOTIDE SEQUENCE</scope>
    <source>
        <strain evidence="1">K16</strain>
    </source>
</reference>
<dbReference type="AlphaFoldDB" id="A0AAE2BNF6"/>
<dbReference type="Proteomes" id="UP001289374">
    <property type="component" value="Unassembled WGS sequence"/>
</dbReference>
<protein>
    <submittedName>
        <fullName evidence="1">Uncharacterized protein</fullName>
    </submittedName>
</protein>
<accession>A0AAE2BNF6</accession>
<reference evidence="1" key="1">
    <citation type="submission" date="2020-06" db="EMBL/GenBank/DDBJ databases">
        <authorList>
            <person name="Li T."/>
            <person name="Hu X."/>
            <person name="Zhang T."/>
            <person name="Song X."/>
            <person name="Zhang H."/>
            <person name="Dai N."/>
            <person name="Sheng W."/>
            <person name="Hou X."/>
            <person name="Wei L."/>
        </authorList>
    </citation>
    <scope>NUCLEOTIDE SEQUENCE</scope>
    <source>
        <strain evidence="1">K16</strain>
        <tissue evidence="1">Leaf</tissue>
    </source>
</reference>